<dbReference type="OrthoDB" id="3062721at2759"/>
<protein>
    <submittedName>
        <fullName evidence="3">Uncharacterized protein</fullName>
    </submittedName>
</protein>
<dbReference type="EMBL" id="JAACJJ010000056">
    <property type="protein sequence ID" value="KAF5312444.1"/>
    <property type="molecule type" value="Genomic_DNA"/>
</dbReference>
<name>A0A8H5AWX4_9AGAR</name>
<keyword evidence="2" id="KW-0812">Transmembrane</keyword>
<gene>
    <name evidence="3" type="ORF">D9619_002637</name>
</gene>
<evidence type="ECO:0000313" key="3">
    <source>
        <dbReference type="EMBL" id="KAF5312444.1"/>
    </source>
</evidence>
<comment type="caution">
    <text evidence="3">The sequence shown here is derived from an EMBL/GenBank/DDBJ whole genome shotgun (WGS) entry which is preliminary data.</text>
</comment>
<keyword evidence="2" id="KW-1133">Transmembrane helix</keyword>
<keyword evidence="2" id="KW-0472">Membrane</keyword>
<feature type="compositionally biased region" description="Basic residues" evidence="1">
    <location>
        <begin position="97"/>
        <end position="106"/>
    </location>
</feature>
<dbReference type="AlphaFoldDB" id="A0A8H5AWX4"/>
<keyword evidence="4" id="KW-1185">Reference proteome</keyword>
<reference evidence="3 4" key="1">
    <citation type="journal article" date="2020" name="ISME J.">
        <title>Uncovering the hidden diversity of litter-decomposition mechanisms in mushroom-forming fungi.</title>
        <authorList>
            <person name="Floudas D."/>
            <person name="Bentzer J."/>
            <person name="Ahren D."/>
            <person name="Johansson T."/>
            <person name="Persson P."/>
            <person name="Tunlid A."/>
        </authorList>
    </citation>
    <scope>NUCLEOTIDE SEQUENCE [LARGE SCALE GENOMIC DNA]</scope>
    <source>
        <strain evidence="3 4">CBS 101986</strain>
    </source>
</reference>
<feature type="compositionally biased region" description="Polar residues" evidence="1">
    <location>
        <begin position="245"/>
        <end position="258"/>
    </location>
</feature>
<organism evidence="3 4">
    <name type="scientific">Psilocybe cf. subviscida</name>
    <dbReference type="NCBI Taxonomy" id="2480587"/>
    <lineage>
        <taxon>Eukaryota</taxon>
        <taxon>Fungi</taxon>
        <taxon>Dikarya</taxon>
        <taxon>Basidiomycota</taxon>
        <taxon>Agaricomycotina</taxon>
        <taxon>Agaricomycetes</taxon>
        <taxon>Agaricomycetidae</taxon>
        <taxon>Agaricales</taxon>
        <taxon>Agaricineae</taxon>
        <taxon>Strophariaceae</taxon>
        <taxon>Psilocybe</taxon>
    </lineage>
</organism>
<dbReference type="Proteomes" id="UP000567179">
    <property type="component" value="Unassembled WGS sequence"/>
</dbReference>
<feature type="region of interest" description="Disordered" evidence="1">
    <location>
        <begin position="186"/>
        <end position="346"/>
    </location>
</feature>
<feature type="region of interest" description="Disordered" evidence="1">
    <location>
        <begin position="88"/>
        <end position="123"/>
    </location>
</feature>
<proteinExistence type="predicted"/>
<feature type="compositionally biased region" description="Polar residues" evidence="1">
    <location>
        <begin position="406"/>
        <end position="416"/>
    </location>
</feature>
<evidence type="ECO:0000256" key="2">
    <source>
        <dbReference type="SAM" id="Phobius"/>
    </source>
</evidence>
<feature type="transmembrane region" description="Helical" evidence="2">
    <location>
        <begin position="49"/>
        <end position="74"/>
    </location>
</feature>
<feature type="compositionally biased region" description="Low complexity" evidence="1">
    <location>
        <begin position="303"/>
        <end position="330"/>
    </location>
</feature>
<sequence length="438" mass="47455">MLKPTRSSCDLKFIFSSTLLLPMPRKTIHETTDDLTAAHLAPTDGRASILVFISAQAIGSFGFALSLLAIWLGWLAPAAAANLIETKEANESQPRPVQRHSHHRSLSRGGPVPPTPPTPMRRVSAPVNLQPILSARTQEKAIPRHVYFADAEFPPLVRRNTIEGCVPTPPKLAPLAPLGKFMTSPLASTSILPPQESPEEHVPESDQSSKFNLQKPPSRLQKLKLFNKGTRIESTIETGKPGDQASITSTETSGNNSDKSTKRASGSGLPWTLSRNRTAPDVLEAAASASPSRICFSRRRTSPARPAPAAVPLTPSGSGSSGPSEVLSPSFLSRKGQKRVSAPIPRTSPYGAPYFASPPIPPAAPKYQSLNNKTQRQFDNEVHHISLPASDVEDLEFGRGRKQTSIRRVNLNNSNEPRPVPKRRSASEDCIYRNDTPS</sequence>
<accession>A0A8H5AWX4</accession>
<feature type="region of interest" description="Disordered" evidence="1">
    <location>
        <begin position="387"/>
        <end position="438"/>
    </location>
</feature>
<evidence type="ECO:0000256" key="1">
    <source>
        <dbReference type="SAM" id="MobiDB-lite"/>
    </source>
</evidence>
<evidence type="ECO:0000313" key="4">
    <source>
        <dbReference type="Proteomes" id="UP000567179"/>
    </source>
</evidence>